<protein>
    <recommendedName>
        <fullName evidence="3">Lipoprotein</fullName>
    </recommendedName>
</protein>
<evidence type="ECO:0008006" key="3">
    <source>
        <dbReference type="Google" id="ProtNLM"/>
    </source>
</evidence>
<evidence type="ECO:0000313" key="1">
    <source>
        <dbReference type="EMBL" id="RID91979.1"/>
    </source>
</evidence>
<dbReference type="PROSITE" id="PS51257">
    <property type="entry name" value="PROKAR_LIPOPROTEIN"/>
    <property type="match status" value="1"/>
</dbReference>
<comment type="caution">
    <text evidence="1">The sequence shown here is derived from an EMBL/GenBank/DDBJ whole genome shotgun (WGS) entry which is preliminary data.</text>
</comment>
<proteinExistence type="predicted"/>
<dbReference type="EMBL" id="QXXQ01000004">
    <property type="protein sequence ID" value="RID91979.1"/>
    <property type="molecule type" value="Genomic_DNA"/>
</dbReference>
<name>A0A398BMN7_9RHOB</name>
<dbReference type="AlphaFoldDB" id="A0A398BMN7"/>
<organism evidence="1 2">
    <name type="scientific">Gemmobacter lutimaris</name>
    <dbReference type="NCBI Taxonomy" id="2306023"/>
    <lineage>
        <taxon>Bacteria</taxon>
        <taxon>Pseudomonadati</taxon>
        <taxon>Pseudomonadota</taxon>
        <taxon>Alphaproteobacteria</taxon>
        <taxon>Rhodobacterales</taxon>
        <taxon>Paracoccaceae</taxon>
        <taxon>Gemmobacter</taxon>
    </lineage>
</organism>
<evidence type="ECO:0000313" key="2">
    <source>
        <dbReference type="Proteomes" id="UP000266649"/>
    </source>
</evidence>
<reference evidence="1 2" key="1">
    <citation type="submission" date="2018-09" db="EMBL/GenBank/DDBJ databases">
        <title>Gemmobacter lutimaris sp. nov., a marine bacterium isolated from tidal flat.</title>
        <authorList>
            <person name="Lee D.W."/>
            <person name="Yoo Y."/>
            <person name="Kim J.-J."/>
            <person name="Kim B.S."/>
        </authorList>
    </citation>
    <scope>NUCLEOTIDE SEQUENCE [LARGE SCALE GENOMIC DNA]</scope>
    <source>
        <strain evidence="1 2">YJ-T1-11</strain>
    </source>
</reference>
<keyword evidence="2" id="KW-1185">Reference proteome</keyword>
<sequence length="123" mass="13029">MVIRMTKLIVPGLALLAITTLAGCVEGVTPYRQSPDTVIATNADRGRDNVALAPGGGAIAYDPDGCQGWIIDDGVEGYSGRRFDPVSGLPICNNHYPPGTVVRNYQTPDAGLRDYVPSAGRRN</sequence>
<dbReference type="Proteomes" id="UP000266649">
    <property type="component" value="Unassembled WGS sequence"/>
</dbReference>
<gene>
    <name evidence="1" type="ORF">D2N39_08645</name>
</gene>
<accession>A0A398BMN7</accession>